<dbReference type="InterPro" id="IPR003856">
    <property type="entry name" value="LPS_length_determ_N"/>
</dbReference>
<dbReference type="SUPFAM" id="SSF52540">
    <property type="entry name" value="P-loop containing nucleoside triphosphate hydrolases"/>
    <property type="match status" value="1"/>
</dbReference>
<feature type="transmembrane region" description="Helical" evidence="8">
    <location>
        <begin position="48"/>
        <end position="69"/>
    </location>
</feature>
<evidence type="ECO:0000256" key="7">
    <source>
        <dbReference type="SAM" id="MobiDB-lite"/>
    </source>
</evidence>
<evidence type="ECO:0000313" key="10">
    <source>
        <dbReference type="EMBL" id="MCI4681946.1"/>
    </source>
</evidence>
<name>A0ABS9Z4E9_9HYPH</name>
<dbReference type="PANTHER" id="PTHR32309">
    <property type="entry name" value="TYROSINE-PROTEIN KINASE"/>
    <property type="match status" value="1"/>
</dbReference>
<evidence type="ECO:0000256" key="3">
    <source>
        <dbReference type="ARBA" id="ARBA00022692"/>
    </source>
</evidence>
<dbReference type="InterPro" id="IPR027417">
    <property type="entry name" value="P-loop_NTPase"/>
</dbReference>
<evidence type="ECO:0000256" key="2">
    <source>
        <dbReference type="ARBA" id="ARBA00022475"/>
    </source>
</evidence>
<comment type="caution">
    <text evidence="10">The sequence shown here is derived from an EMBL/GenBank/DDBJ whole genome shotgun (WGS) entry which is preliminary data.</text>
</comment>
<feature type="compositionally biased region" description="Polar residues" evidence="7">
    <location>
        <begin position="1"/>
        <end position="10"/>
    </location>
</feature>
<keyword evidence="6" id="KW-0175">Coiled coil</keyword>
<feature type="transmembrane region" description="Helical" evidence="8">
    <location>
        <begin position="448"/>
        <end position="472"/>
    </location>
</feature>
<dbReference type="InterPro" id="IPR050445">
    <property type="entry name" value="Bact_polysacc_biosynth/exp"/>
</dbReference>
<keyword evidence="4 8" id="KW-1133">Transmembrane helix</keyword>
<feature type="coiled-coil region" evidence="6">
    <location>
        <begin position="210"/>
        <end position="326"/>
    </location>
</feature>
<comment type="subcellular location">
    <subcellularLocation>
        <location evidence="1">Cell membrane</location>
        <topology evidence="1">Multi-pass membrane protein</topology>
    </subcellularLocation>
</comment>
<keyword evidence="5 8" id="KW-0472">Membrane</keyword>
<accession>A0ABS9Z4E9</accession>
<evidence type="ECO:0000256" key="6">
    <source>
        <dbReference type="SAM" id="Coils"/>
    </source>
</evidence>
<feature type="region of interest" description="Disordered" evidence="7">
    <location>
        <begin position="478"/>
        <end position="510"/>
    </location>
</feature>
<gene>
    <name evidence="10" type="ORF">K2U94_04070</name>
</gene>
<dbReference type="EMBL" id="JAIVFP010000001">
    <property type="protein sequence ID" value="MCI4681946.1"/>
    <property type="molecule type" value="Genomic_DNA"/>
</dbReference>
<evidence type="ECO:0000313" key="11">
    <source>
        <dbReference type="Proteomes" id="UP001139104"/>
    </source>
</evidence>
<protein>
    <submittedName>
        <fullName evidence="10">Exopolysaccharide transport family protein</fullName>
    </submittedName>
</protein>
<evidence type="ECO:0000256" key="5">
    <source>
        <dbReference type="ARBA" id="ARBA00023136"/>
    </source>
</evidence>
<dbReference type="Proteomes" id="UP001139104">
    <property type="component" value="Unassembled WGS sequence"/>
</dbReference>
<feature type="domain" description="Polysaccharide chain length determinant N-terminal" evidence="9">
    <location>
        <begin position="46"/>
        <end position="127"/>
    </location>
</feature>
<sequence length="753" mass="80482">MTVSHATASGVSGAPSMTPETIEPELAESGNPWRDAAVLLGRRAGKHFRTIVAAGLICGALAGMAKLILPTTYKASAQILIDPQEFRSFDADQAPSALDANAAINYVESQMGVIGSERVLLRVIHQLGLAGAPPLQPDAETPPESPEARRARELAETKTLLVLQREIAITRAERSFLVTITAAAKSPERASELANAVVKAYGDVNAIDRMASARRLAADLNMRVEDLRRQLGDSESKLLNFRVAHNLVGMNDKAISQRRIAETTDALTAAENREAQARARLKQLEASPRDVGAVASFGPDPESRQLQLLIESRAAARNELEQLQGTLGDLYPSVVAGKARLRELDRRIAQSLAGLRRSTKAQLGEAQSQVAALSKQLDGLSAETTRAREFEPRIQEMESDIEAKRKSLAMFQTRWREADDMSRREAPNFRIISPARAPSAKNKAVSMALWTVAGGVVGAALAFGALAFATIFEAPGAAPAADDEDGEQARDVFDEEGGKEDAAREALAPSSQPLECLGDLPVIAPAAGPPGDGAAFLSEARKRPHSPFSETARAIYRRLREENDRRRDPEDERPLVVLVAATWPQAGASTLAANLARVAAAEGDRALVIDAHSAHPAQDQAVSPNAPKTLIKLAGRIRPLVRLAPFSQSLSLIPAWADEERICAEIAEDSLYRPVAGINDHFDFVVLDGPDASDEEGLRALVPAADQILLVVSREPGDEADAPRLLARLGSRPGSFAAYVRAAPGISAESAAA</sequence>
<dbReference type="RefSeq" id="WP_243065983.1">
    <property type="nucleotide sequence ID" value="NZ_JAIVFK010000049.1"/>
</dbReference>
<proteinExistence type="predicted"/>
<feature type="coiled-coil region" evidence="6">
    <location>
        <begin position="356"/>
        <end position="414"/>
    </location>
</feature>
<dbReference type="Pfam" id="PF02706">
    <property type="entry name" value="Wzz"/>
    <property type="match status" value="1"/>
</dbReference>
<evidence type="ECO:0000259" key="9">
    <source>
        <dbReference type="Pfam" id="PF02706"/>
    </source>
</evidence>
<organism evidence="10 11">
    <name type="scientific">Candidatus Rhodoblastus alkanivorans</name>
    <dbReference type="NCBI Taxonomy" id="2954117"/>
    <lineage>
        <taxon>Bacteria</taxon>
        <taxon>Pseudomonadati</taxon>
        <taxon>Pseudomonadota</taxon>
        <taxon>Alphaproteobacteria</taxon>
        <taxon>Hyphomicrobiales</taxon>
        <taxon>Rhodoblastaceae</taxon>
        <taxon>Rhodoblastus</taxon>
    </lineage>
</organism>
<keyword evidence="11" id="KW-1185">Reference proteome</keyword>
<keyword evidence="2" id="KW-1003">Cell membrane</keyword>
<evidence type="ECO:0000256" key="1">
    <source>
        <dbReference type="ARBA" id="ARBA00004651"/>
    </source>
</evidence>
<evidence type="ECO:0000256" key="8">
    <source>
        <dbReference type="SAM" id="Phobius"/>
    </source>
</evidence>
<dbReference type="Gene3D" id="3.40.50.300">
    <property type="entry name" value="P-loop containing nucleotide triphosphate hydrolases"/>
    <property type="match status" value="1"/>
</dbReference>
<keyword evidence="3 8" id="KW-0812">Transmembrane</keyword>
<feature type="region of interest" description="Disordered" evidence="7">
    <location>
        <begin position="1"/>
        <end position="27"/>
    </location>
</feature>
<evidence type="ECO:0000256" key="4">
    <source>
        <dbReference type="ARBA" id="ARBA00022989"/>
    </source>
</evidence>
<dbReference type="PANTHER" id="PTHR32309:SF13">
    <property type="entry name" value="FERRIC ENTEROBACTIN TRANSPORT PROTEIN FEPE"/>
    <property type="match status" value="1"/>
</dbReference>
<reference evidence="10" key="1">
    <citation type="journal article" date="2022" name="ISME J.">
        <title>Identification of active gaseous-alkane degraders at natural gas seeps.</title>
        <authorList>
            <person name="Farhan Ul Haque M."/>
            <person name="Hernandez M."/>
            <person name="Crombie A.T."/>
            <person name="Murrell J.C."/>
        </authorList>
    </citation>
    <scope>NUCLEOTIDE SEQUENCE</scope>
    <source>
        <strain evidence="10">PC2</strain>
    </source>
</reference>